<dbReference type="InterPro" id="IPR007366">
    <property type="entry name" value="DUF432"/>
</dbReference>
<dbReference type="Proteomes" id="UP000655759">
    <property type="component" value="Unassembled WGS sequence"/>
</dbReference>
<protein>
    <submittedName>
        <fullName evidence="1">Uncharacterized protein</fullName>
    </submittedName>
</protein>
<proteinExistence type="predicted"/>
<organism evidence="1 2">
    <name type="scientific">Candidatus Nitrosotenuis uzonensis</name>
    <dbReference type="NCBI Taxonomy" id="1407055"/>
    <lineage>
        <taxon>Archaea</taxon>
        <taxon>Nitrososphaerota</taxon>
        <taxon>Candidatus Nitrosotenuis</taxon>
    </lineage>
</organism>
<accession>A0A812F1A1</accession>
<sequence length="257" mass="29512">MSTSEFSSLAGNDYPEFGRYMIKEELVMNLPSQKITCRQLNDNSFSYKRESFGEEIVRKIIHPKTADFQIGLMPILPIHTPTYKTDFFFIRFNEQIYISQNSSMEVIASFPIETGIFLVEEEHSGLIDGFSCDPVGTHFALYGNPEEGKLCKYARIELESPTIQQLFMHAQMKIKIVNESDEGVFVGKLVFPVTDHDLHFHKTNVMMDGLDAIIKNRIGVRVIDMIQNPITGIEGWKKAIRDTQKTDYKFSMERGFD</sequence>
<comment type="caution">
    <text evidence="1">The sequence shown here is derived from an EMBL/GenBank/DDBJ whole genome shotgun (WGS) entry which is preliminary data.</text>
</comment>
<dbReference type="RefSeq" id="WP_205099229.1">
    <property type="nucleotide sequence ID" value="NZ_CAJNAQ010000005.1"/>
</dbReference>
<dbReference type="EMBL" id="CAJNAQ010000005">
    <property type="protein sequence ID" value="CAE6494599.1"/>
    <property type="molecule type" value="Genomic_DNA"/>
</dbReference>
<name>A0A812F1A1_9ARCH</name>
<dbReference type="AlphaFoldDB" id="A0A812F1A1"/>
<evidence type="ECO:0000313" key="2">
    <source>
        <dbReference type="Proteomes" id="UP000655759"/>
    </source>
</evidence>
<gene>
    <name evidence="1" type="ORF">NUZ5A_50302</name>
</gene>
<dbReference type="Pfam" id="PF04254">
    <property type="entry name" value="DUF432"/>
    <property type="match status" value="1"/>
</dbReference>
<reference evidence="1" key="1">
    <citation type="submission" date="2021-02" db="EMBL/GenBank/DDBJ databases">
        <authorList>
            <person name="Han P."/>
        </authorList>
    </citation>
    <scope>NUCLEOTIDE SEQUENCE</scope>
    <source>
        <strain evidence="1">Candidatus Nitrosotenuis uzonensis 5A</strain>
    </source>
</reference>
<evidence type="ECO:0000313" key="1">
    <source>
        <dbReference type="EMBL" id="CAE6494599.1"/>
    </source>
</evidence>
<dbReference type="PIRSF" id="PIRSF019202">
    <property type="entry name" value="UCP019202"/>
    <property type="match status" value="1"/>
</dbReference>